<organism evidence="1 2">
    <name type="scientific">Candidatus Nitrososphaera evergladensis SR1</name>
    <dbReference type="NCBI Taxonomy" id="1459636"/>
    <lineage>
        <taxon>Archaea</taxon>
        <taxon>Nitrososphaerota</taxon>
        <taxon>Nitrososphaeria</taxon>
        <taxon>Nitrososphaerales</taxon>
        <taxon>Nitrososphaeraceae</taxon>
        <taxon>Nitrososphaera</taxon>
    </lineage>
</organism>
<gene>
    <name evidence="1" type="ORF">NTE_01175</name>
</gene>
<protein>
    <submittedName>
        <fullName evidence="1">Uncharacterized protein</fullName>
    </submittedName>
</protein>
<reference evidence="1 2" key="1">
    <citation type="journal article" date="2014" name="PLoS ONE">
        <title>Genome Sequence of Candidatus Nitrososphaera evergladensis from Group I.1b Enriched from Everglades Soil Reveals Novel Genomic Features of the Ammonia-Oxidizing Archaea.</title>
        <authorList>
            <person name="Zhalnina K.V."/>
            <person name="Dias R."/>
            <person name="Leonard M.T."/>
            <person name="Dorr de Quadros P."/>
            <person name="Camargo F.A."/>
            <person name="Drew J.C."/>
            <person name="Farmerie W.G."/>
            <person name="Daroub S.H."/>
            <person name="Triplett E.W."/>
        </authorList>
    </citation>
    <scope>NUCLEOTIDE SEQUENCE [LARGE SCALE GENOMIC DNA]</scope>
    <source>
        <strain evidence="1 2">SR1</strain>
    </source>
</reference>
<evidence type="ECO:0000313" key="1">
    <source>
        <dbReference type="EMBL" id="AIF83248.1"/>
    </source>
</evidence>
<accession>A0A075MPZ7</accession>
<proteinExistence type="predicted"/>
<dbReference type="Proteomes" id="UP000028194">
    <property type="component" value="Chromosome"/>
</dbReference>
<evidence type="ECO:0000313" key="2">
    <source>
        <dbReference type="Proteomes" id="UP000028194"/>
    </source>
</evidence>
<dbReference type="STRING" id="1459636.NTE_01175"/>
<dbReference type="SUPFAM" id="SSF109709">
    <property type="entry name" value="KorB DNA-binding domain-like"/>
    <property type="match status" value="1"/>
</dbReference>
<sequence>MPAIVKANADDRQVLAWAIIENLQRKDLTDRETAHGLKELYAAHGYDVNTAIQNLHIINNAESDNSRTTRPQKDFLSISKQVGLSAKRQREYLQLVRDIPEEVLNHAEKQGLSMEKKQLLTRPKVIFSF</sequence>
<dbReference type="EMBL" id="CP007174">
    <property type="protein sequence ID" value="AIF83248.1"/>
    <property type="molecule type" value="Genomic_DNA"/>
</dbReference>
<dbReference type="AlphaFoldDB" id="A0A075MPZ7"/>
<dbReference type="Gene3D" id="1.10.10.2830">
    <property type="match status" value="1"/>
</dbReference>
<name>A0A075MPZ7_9ARCH</name>
<keyword evidence="2" id="KW-1185">Reference proteome</keyword>
<dbReference type="HOGENOM" id="CLU_1943761_0_0_2"/>
<dbReference type="KEGG" id="nev:NTE_01175"/>